<accession>A0A6A8GK42</accession>
<evidence type="ECO:0000313" key="1">
    <source>
        <dbReference type="EMBL" id="MRX22822.1"/>
    </source>
</evidence>
<dbReference type="Gene3D" id="3.40.50.2000">
    <property type="entry name" value="Glycogen Phosphorylase B"/>
    <property type="match status" value="1"/>
</dbReference>
<dbReference type="Proteomes" id="UP000439022">
    <property type="component" value="Unassembled WGS sequence"/>
</dbReference>
<dbReference type="AlphaFoldDB" id="A0A6A8GK42"/>
<dbReference type="Pfam" id="PF13692">
    <property type="entry name" value="Glyco_trans_1_4"/>
    <property type="match status" value="1"/>
</dbReference>
<dbReference type="RefSeq" id="WP_151163273.1">
    <property type="nucleotide sequence ID" value="NZ_WKJO01000001.1"/>
</dbReference>
<name>A0A6A8GK42_9EURY</name>
<evidence type="ECO:0000313" key="2">
    <source>
        <dbReference type="Proteomes" id="UP000439022"/>
    </source>
</evidence>
<gene>
    <name evidence="1" type="ORF">GJR96_12780</name>
</gene>
<sequence>MNTDGQKVLLLSDHRFSDPGGRAERFRTRAKHLEECGWQVELGYVSEPYVLRFPIEVIRLVRKARREKVDVVNSVNHPFHLHVIGFIVALVAGVPWLVEFRDPMVTHPDIEDDVLLPLRRFVEWLSVHFSDKVVWGDGIQIPDNYYEETYAIPEGKVTRLPFAGYNAEAFESASTRQYSRFTVTYAGSFYEGWIEPYEFLAGIEQYVAQYDPEPFTVQFYGDWSSEYQREVEKRGLEKYIKVHDFVPHDEIIPVLKGSDVLVYLSGTKTWNQQNVPSKIMDYIGAKRPILSISPEEFRVSKLIEEHQFGIVSDPTDPEDIADKLHALRRGERRFSSTEGDADDFTRRKKNKQLVSILNEMVGTENGHAN</sequence>
<keyword evidence="2" id="KW-1185">Reference proteome</keyword>
<organism evidence="1 2">
    <name type="scientific">Haloferax litoreum</name>
    <dbReference type="NCBI Taxonomy" id="2666140"/>
    <lineage>
        <taxon>Archaea</taxon>
        <taxon>Methanobacteriati</taxon>
        <taxon>Methanobacteriota</taxon>
        <taxon>Stenosarchaea group</taxon>
        <taxon>Halobacteria</taxon>
        <taxon>Halobacteriales</taxon>
        <taxon>Haloferacaceae</taxon>
        <taxon>Haloferax</taxon>
    </lineage>
</organism>
<keyword evidence="1" id="KW-0808">Transferase</keyword>
<dbReference type="GO" id="GO:0016740">
    <property type="term" value="F:transferase activity"/>
    <property type="evidence" value="ECO:0007669"/>
    <property type="project" value="UniProtKB-KW"/>
</dbReference>
<dbReference type="EMBL" id="WKJO01000001">
    <property type="protein sequence ID" value="MRX22822.1"/>
    <property type="molecule type" value="Genomic_DNA"/>
</dbReference>
<proteinExistence type="predicted"/>
<reference evidence="1 2" key="1">
    <citation type="submission" date="2019-11" db="EMBL/GenBank/DDBJ databases">
        <title>Whole genome sequence of Haloferax sp. MBLA0076.</title>
        <authorList>
            <person name="Seo M.-J."/>
            <person name="Cho E.-S."/>
        </authorList>
    </citation>
    <scope>NUCLEOTIDE SEQUENCE [LARGE SCALE GENOMIC DNA]</scope>
    <source>
        <strain evidence="1 2">MBLA0076</strain>
    </source>
</reference>
<dbReference type="SUPFAM" id="SSF53756">
    <property type="entry name" value="UDP-Glycosyltransferase/glycogen phosphorylase"/>
    <property type="match status" value="1"/>
</dbReference>
<comment type="caution">
    <text evidence="1">The sequence shown here is derived from an EMBL/GenBank/DDBJ whole genome shotgun (WGS) entry which is preliminary data.</text>
</comment>
<protein>
    <submittedName>
        <fullName evidence="1">Glycosyltransferase</fullName>
    </submittedName>
</protein>